<name>A0A8J3ZDN0_9ACTN</name>
<sequence>MPTVPEQSTEDEQRDLVDAIRRELIATAPAGWKRFDIKACFVIGVSDLSAMVLNREHTTVAWAMPFPFLVQKHLSRLRQLMYVPGRGTWFSARLLLDGRDLSIIYNDEHDPNWKPGIAPGEWVRDLEWYPRDPEHVPDWLRGYLRDAGAPVPPVPPVRRTPPPEPLDTHEQQRLLDALVDRFVHELPTHFESAHVSVVAYGDYLVTAGTMMSAIAPGSITSVAVPPDIDDRFRQLRAAMYRPGEGAWLYLDVYVTFPDVYSTEYKWSWDELRRPPELADCAKELERFPRDPEHIPPWIRAALATDRTPPA</sequence>
<dbReference type="AlphaFoldDB" id="A0A8J3ZDN0"/>
<evidence type="ECO:0000313" key="1">
    <source>
        <dbReference type="EMBL" id="GIJ59303.1"/>
    </source>
</evidence>
<accession>A0A8J3ZDN0</accession>
<protein>
    <submittedName>
        <fullName evidence="1">Uncharacterized protein</fullName>
    </submittedName>
</protein>
<organism evidence="1 2">
    <name type="scientific">Virgisporangium aurantiacum</name>
    <dbReference type="NCBI Taxonomy" id="175570"/>
    <lineage>
        <taxon>Bacteria</taxon>
        <taxon>Bacillati</taxon>
        <taxon>Actinomycetota</taxon>
        <taxon>Actinomycetes</taxon>
        <taxon>Micromonosporales</taxon>
        <taxon>Micromonosporaceae</taxon>
        <taxon>Virgisporangium</taxon>
    </lineage>
</organism>
<dbReference type="InterPro" id="IPR036170">
    <property type="entry name" value="YezG-like_sf"/>
</dbReference>
<dbReference type="SUPFAM" id="SSF160424">
    <property type="entry name" value="BH3703-like"/>
    <property type="match status" value="2"/>
</dbReference>
<reference evidence="1" key="1">
    <citation type="submission" date="2021-01" db="EMBL/GenBank/DDBJ databases">
        <title>Whole genome shotgun sequence of Virgisporangium aurantiacum NBRC 16421.</title>
        <authorList>
            <person name="Komaki H."/>
            <person name="Tamura T."/>
        </authorList>
    </citation>
    <scope>NUCLEOTIDE SEQUENCE</scope>
    <source>
        <strain evidence="1">NBRC 16421</strain>
    </source>
</reference>
<keyword evidence="2" id="KW-1185">Reference proteome</keyword>
<dbReference type="RefSeq" id="WP_204001200.1">
    <property type="nucleotide sequence ID" value="NZ_BOPG01000045.1"/>
</dbReference>
<comment type="caution">
    <text evidence="1">The sequence shown here is derived from an EMBL/GenBank/DDBJ whole genome shotgun (WGS) entry which is preliminary data.</text>
</comment>
<gene>
    <name evidence="1" type="ORF">Vau01_068190</name>
</gene>
<proteinExistence type="predicted"/>
<dbReference type="EMBL" id="BOPG01000045">
    <property type="protein sequence ID" value="GIJ59303.1"/>
    <property type="molecule type" value="Genomic_DNA"/>
</dbReference>
<evidence type="ECO:0000313" key="2">
    <source>
        <dbReference type="Proteomes" id="UP000612585"/>
    </source>
</evidence>
<dbReference type="Proteomes" id="UP000612585">
    <property type="component" value="Unassembled WGS sequence"/>
</dbReference>